<gene>
    <name evidence="4" type="ORF">THERMOS_1567</name>
</gene>
<name>A0A8H8XEA7_9GAMM</name>
<evidence type="ECO:0000256" key="1">
    <source>
        <dbReference type="SAM" id="Coils"/>
    </source>
</evidence>
<feature type="compositionally biased region" description="Polar residues" evidence="2">
    <location>
        <begin position="74"/>
        <end position="86"/>
    </location>
</feature>
<accession>A0A8H8XEA7</accession>
<organism evidence="4 5">
    <name type="scientific">Bathymodiolus thermophilus thioautotrophic gill symbiont</name>
    <dbReference type="NCBI Taxonomy" id="2360"/>
    <lineage>
        <taxon>Bacteria</taxon>
        <taxon>Pseudomonadati</taxon>
        <taxon>Pseudomonadota</taxon>
        <taxon>Gammaproteobacteria</taxon>
        <taxon>sulfur-oxidizing symbionts</taxon>
    </lineage>
</organism>
<keyword evidence="3" id="KW-0812">Transmembrane</keyword>
<feature type="region of interest" description="Disordered" evidence="2">
    <location>
        <begin position="34"/>
        <end position="101"/>
    </location>
</feature>
<keyword evidence="1" id="KW-0175">Coiled coil</keyword>
<feature type="coiled-coil region" evidence="1">
    <location>
        <begin position="141"/>
        <end position="168"/>
    </location>
</feature>
<reference evidence="4 5" key="1">
    <citation type="submission" date="2020-05" db="EMBL/GenBank/DDBJ databases">
        <authorList>
            <person name="Petersen J."/>
            <person name="Sayavedra L."/>
        </authorList>
    </citation>
    <scope>NUCLEOTIDE SEQUENCE [LARGE SCALE GENOMIC DNA]</scope>
    <source>
        <strain evidence="4">B thermophilus SOXS</strain>
    </source>
</reference>
<evidence type="ECO:0000313" key="4">
    <source>
        <dbReference type="EMBL" id="CAB5502281.1"/>
    </source>
</evidence>
<sequence length="170" mass="18595">MIQMQQKKFIAVTIVIVLVGLIFSLNIDNPIQSNTTSVFNTSNTKTTPNNTQLNTQSSTSKTTLNNKQNNNNPFDPSQANATNTTNPHFPPGFPKPFPPLDPEKLKETDDLIATGDAIVAKMDALIATLDLPKIKLSKAEQAQLDTQRQAQQAKLDEIKAQLEALQGDLP</sequence>
<keyword evidence="3" id="KW-0472">Membrane</keyword>
<dbReference type="AlphaFoldDB" id="A0A8H8XEA7"/>
<dbReference type="Proteomes" id="UP000643672">
    <property type="component" value="Unassembled WGS sequence"/>
</dbReference>
<protein>
    <submittedName>
        <fullName evidence="4">Uncharacterized protein</fullName>
    </submittedName>
</protein>
<feature type="compositionally biased region" description="Low complexity" evidence="2">
    <location>
        <begin position="34"/>
        <end position="73"/>
    </location>
</feature>
<feature type="transmembrane region" description="Helical" evidence="3">
    <location>
        <begin position="9"/>
        <end position="27"/>
    </location>
</feature>
<keyword evidence="3" id="KW-1133">Transmembrane helix</keyword>
<keyword evidence="5" id="KW-1185">Reference proteome</keyword>
<evidence type="ECO:0000313" key="5">
    <source>
        <dbReference type="Proteomes" id="UP000643672"/>
    </source>
</evidence>
<comment type="caution">
    <text evidence="4">The sequence shown here is derived from an EMBL/GenBank/DDBJ whole genome shotgun (WGS) entry which is preliminary data.</text>
</comment>
<dbReference type="EMBL" id="CAESAQ020000076">
    <property type="protein sequence ID" value="CAB5502281.1"/>
    <property type="molecule type" value="Genomic_DNA"/>
</dbReference>
<evidence type="ECO:0000256" key="3">
    <source>
        <dbReference type="SAM" id="Phobius"/>
    </source>
</evidence>
<evidence type="ECO:0000256" key="2">
    <source>
        <dbReference type="SAM" id="MobiDB-lite"/>
    </source>
</evidence>
<proteinExistence type="predicted"/>
<feature type="compositionally biased region" description="Pro residues" evidence="2">
    <location>
        <begin position="88"/>
        <end position="100"/>
    </location>
</feature>